<sequence>MGNKEVKHVEIPLRIWVAKDGDGTRIELGCLNQFRSSITEKQHKSLYNRLKNILEENKKWVDGDGI</sequence>
<dbReference type="EMBL" id="JAFHKS010000044">
    <property type="protein sequence ID" value="MBN3547978.1"/>
    <property type="molecule type" value="Genomic_DNA"/>
</dbReference>
<comment type="caution">
    <text evidence="1">The sequence shown here is derived from an EMBL/GenBank/DDBJ whole genome shotgun (WGS) entry which is preliminary data.</text>
</comment>
<evidence type="ECO:0000313" key="2">
    <source>
        <dbReference type="Proteomes" id="UP001319060"/>
    </source>
</evidence>
<dbReference type="RefSeq" id="WP_188402173.1">
    <property type="nucleotide sequence ID" value="NZ_BMCE01000001.1"/>
</dbReference>
<proteinExistence type="predicted"/>
<accession>A0ABS2ZL06</accession>
<keyword evidence="2" id="KW-1185">Reference proteome</keyword>
<protein>
    <submittedName>
        <fullName evidence="1">Uncharacterized protein</fullName>
    </submittedName>
</protein>
<name>A0ABS2ZL06_9BACL</name>
<gene>
    <name evidence="1" type="ORF">JYA64_21940</name>
</gene>
<dbReference type="Proteomes" id="UP001319060">
    <property type="component" value="Unassembled WGS sequence"/>
</dbReference>
<reference evidence="1 2" key="1">
    <citation type="submission" date="2021-01" db="EMBL/GenBank/DDBJ databases">
        <title>Genome Sequencing of Type Strains.</title>
        <authorList>
            <person name="Lemaire J.F."/>
            <person name="Inderbitzin P."/>
            <person name="Collins S.B."/>
            <person name="Wespe N."/>
            <person name="Knight-Connoni V."/>
        </authorList>
    </citation>
    <scope>NUCLEOTIDE SEQUENCE [LARGE SCALE GENOMIC DNA]</scope>
    <source>
        <strain evidence="1 2">DSM 14730</strain>
    </source>
</reference>
<organism evidence="1 2">
    <name type="scientific">Fictibacillus barbaricus</name>
    <dbReference type="NCBI Taxonomy" id="182136"/>
    <lineage>
        <taxon>Bacteria</taxon>
        <taxon>Bacillati</taxon>
        <taxon>Bacillota</taxon>
        <taxon>Bacilli</taxon>
        <taxon>Bacillales</taxon>
        <taxon>Fictibacillaceae</taxon>
        <taxon>Fictibacillus</taxon>
    </lineage>
</organism>
<evidence type="ECO:0000313" key="1">
    <source>
        <dbReference type="EMBL" id="MBN3547978.1"/>
    </source>
</evidence>